<proteinExistence type="predicted"/>
<dbReference type="EMBL" id="CASHSV030000024">
    <property type="protein sequence ID" value="CAJ2640748.1"/>
    <property type="molecule type" value="Genomic_DNA"/>
</dbReference>
<gene>
    <name evidence="1" type="ORF">MILVUS5_LOCUS10545</name>
</gene>
<name>A0ACB0JAN7_TRIPR</name>
<accession>A0ACB0JAN7</accession>
<evidence type="ECO:0000313" key="1">
    <source>
        <dbReference type="EMBL" id="CAJ2640748.1"/>
    </source>
</evidence>
<organism evidence="1 2">
    <name type="scientific">Trifolium pratense</name>
    <name type="common">Red clover</name>
    <dbReference type="NCBI Taxonomy" id="57577"/>
    <lineage>
        <taxon>Eukaryota</taxon>
        <taxon>Viridiplantae</taxon>
        <taxon>Streptophyta</taxon>
        <taxon>Embryophyta</taxon>
        <taxon>Tracheophyta</taxon>
        <taxon>Spermatophyta</taxon>
        <taxon>Magnoliopsida</taxon>
        <taxon>eudicotyledons</taxon>
        <taxon>Gunneridae</taxon>
        <taxon>Pentapetalae</taxon>
        <taxon>rosids</taxon>
        <taxon>fabids</taxon>
        <taxon>Fabales</taxon>
        <taxon>Fabaceae</taxon>
        <taxon>Papilionoideae</taxon>
        <taxon>50 kb inversion clade</taxon>
        <taxon>NPAAA clade</taxon>
        <taxon>Hologalegina</taxon>
        <taxon>IRL clade</taxon>
        <taxon>Trifolieae</taxon>
        <taxon>Trifolium</taxon>
    </lineage>
</organism>
<comment type="caution">
    <text evidence="1">The sequence shown here is derived from an EMBL/GenBank/DDBJ whole genome shotgun (WGS) entry which is preliminary data.</text>
</comment>
<sequence>MASSSSSTPAKKPKLKITTNPNWLELPRDITSNILQRLGTVEILKNARNVCPYWWNICKDPSMWRNIDMGTVDLYFEPAIRGTPDLDDRLVKMCQYAVDLSSGHLEKININSFGTDALLKYIADRASNLQHIRLASCCQISDEGWCEVAKKFVLLKEIDISQGFQSKKSLEVIGQSCPLLKSLTFNGTSDQSLINCDDEALIIAKTMSGLCHLDIHGNPLTDVGLIAILDGCPLLKSLDITRCFNLEFSGNLWRRLHNQIKNLEFGLLNKKDLEIWEYLSESCFNIFDSNVNSYYEMVDSEDEDEDEHEDEDEGIDDDTNA</sequence>
<reference evidence="1" key="1">
    <citation type="submission" date="2023-10" db="EMBL/GenBank/DDBJ databases">
        <authorList>
            <person name="Rodriguez Cubillos JULIANA M."/>
            <person name="De Vega J."/>
        </authorList>
    </citation>
    <scope>NUCLEOTIDE SEQUENCE</scope>
</reference>
<protein>
    <submittedName>
        <fullName evidence="1">Uncharacterized protein</fullName>
    </submittedName>
</protein>
<dbReference type="Proteomes" id="UP001177021">
    <property type="component" value="Unassembled WGS sequence"/>
</dbReference>
<keyword evidence="2" id="KW-1185">Reference proteome</keyword>
<evidence type="ECO:0000313" key="2">
    <source>
        <dbReference type="Proteomes" id="UP001177021"/>
    </source>
</evidence>